<comment type="caution">
    <text evidence="2">The sequence shown here is derived from an EMBL/GenBank/DDBJ whole genome shotgun (WGS) entry which is preliminary data.</text>
</comment>
<organism evidence="2 3">
    <name type="scientific">Subtercola vilae</name>
    <dbReference type="NCBI Taxonomy" id="2056433"/>
    <lineage>
        <taxon>Bacteria</taxon>
        <taxon>Bacillati</taxon>
        <taxon>Actinomycetota</taxon>
        <taxon>Actinomycetes</taxon>
        <taxon>Micrococcales</taxon>
        <taxon>Microbacteriaceae</taxon>
        <taxon>Subtercola</taxon>
    </lineage>
</organism>
<evidence type="ECO:0000313" key="3">
    <source>
        <dbReference type="Proteomes" id="UP000306192"/>
    </source>
</evidence>
<dbReference type="Proteomes" id="UP000306192">
    <property type="component" value="Unassembled WGS sequence"/>
</dbReference>
<dbReference type="AlphaFoldDB" id="A0A4T2BWG2"/>
<dbReference type="OrthoDB" id="5125209at2"/>
<evidence type="ECO:0000259" key="1">
    <source>
        <dbReference type="SMART" id="SM00418"/>
    </source>
</evidence>
<dbReference type="SMART" id="SM00418">
    <property type="entry name" value="HTH_ARSR"/>
    <property type="match status" value="1"/>
</dbReference>
<dbReference type="SUPFAM" id="SSF46785">
    <property type="entry name" value="Winged helix' DNA-binding domain"/>
    <property type="match status" value="1"/>
</dbReference>
<accession>A0A4T2BWG2</accession>
<protein>
    <submittedName>
        <fullName evidence="2">ArsR family transcriptional regulator</fullName>
    </submittedName>
</protein>
<sequence>MTNLDATDAELAVAGLGVSAARLEILRFILSKREVSVTAIMVEVGMTRNGVRRHLEALQHSGLISERRTTHPRGSGPITYFSANEDSVAEACGVDRSVAAFCDRFVSLVADDEDAGCGFDDVVGDRIQLVDLEHAVDLGEEPFEETEVAAGDAFDGGDGLCVGEVVGVEGLAESFPVAVEDKQEFFAPECPVVM</sequence>
<dbReference type="EMBL" id="QYRT01000029">
    <property type="protein sequence ID" value="TIH33898.1"/>
    <property type="molecule type" value="Genomic_DNA"/>
</dbReference>
<name>A0A4T2BWG2_9MICO</name>
<dbReference type="Pfam" id="PF12840">
    <property type="entry name" value="HTH_20"/>
    <property type="match status" value="1"/>
</dbReference>
<dbReference type="GO" id="GO:0003700">
    <property type="term" value="F:DNA-binding transcription factor activity"/>
    <property type="evidence" value="ECO:0007669"/>
    <property type="project" value="InterPro"/>
</dbReference>
<dbReference type="Gene3D" id="1.10.10.10">
    <property type="entry name" value="Winged helix-like DNA-binding domain superfamily/Winged helix DNA-binding domain"/>
    <property type="match status" value="1"/>
</dbReference>
<keyword evidence="3" id="KW-1185">Reference proteome</keyword>
<feature type="domain" description="HTH arsR-type" evidence="1">
    <location>
        <begin position="15"/>
        <end position="97"/>
    </location>
</feature>
<evidence type="ECO:0000313" key="2">
    <source>
        <dbReference type="EMBL" id="TIH33898.1"/>
    </source>
</evidence>
<dbReference type="CDD" id="cd00090">
    <property type="entry name" value="HTH_ARSR"/>
    <property type="match status" value="1"/>
</dbReference>
<dbReference type="InterPro" id="IPR036390">
    <property type="entry name" value="WH_DNA-bd_sf"/>
</dbReference>
<dbReference type="InterPro" id="IPR011991">
    <property type="entry name" value="ArsR-like_HTH"/>
</dbReference>
<reference evidence="2 3" key="1">
    <citation type="journal article" date="2019" name="Microorganisms">
        <title>Systematic Affiliation and Genome Analysis of Subtercola vilae DB165(T) with Particular Emphasis on Cold Adaptation of an Isolate from a High-Altitude Cold Volcano Lake.</title>
        <authorList>
            <person name="Villalobos A.S."/>
            <person name="Wiese J."/>
            <person name="Imhoff J.F."/>
            <person name="Dorador C."/>
            <person name="Keller A."/>
            <person name="Hentschel U."/>
        </authorList>
    </citation>
    <scope>NUCLEOTIDE SEQUENCE [LARGE SCALE GENOMIC DNA]</scope>
    <source>
        <strain evidence="2 3">DB165</strain>
    </source>
</reference>
<dbReference type="InterPro" id="IPR036388">
    <property type="entry name" value="WH-like_DNA-bd_sf"/>
</dbReference>
<dbReference type="InterPro" id="IPR001845">
    <property type="entry name" value="HTH_ArsR_DNA-bd_dom"/>
</dbReference>
<gene>
    <name evidence="2" type="ORF">D4765_13645</name>
</gene>
<proteinExistence type="predicted"/>